<keyword evidence="3" id="KW-1185">Reference proteome</keyword>
<comment type="caution">
    <text evidence="2">The sequence shown here is derived from an EMBL/GenBank/DDBJ whole genome shotgun (WGS) entry which is preliminary data.</text>
</comment>
<dbReference type="EMBL" id="JBHSAP010000015">
    <property type="protein sequence ID" value="MFC4077734.1"/>
    <property type="molecule type" value="Genomic_DNA"/>
</dbReference>
<feature type="region of interest" description="Disordered" evidence="1">
    <location>
        <begin position="208"/>
        <end position="267"/>
    </location>
</feature>
<evidence type="ECO:0000313" key="2">
    <source>
        <dbReference type="EMBL" id="MFC4077734.1"/>
    </source>
</evidence>
<accession>A0ABV8JGK7</accession>
<reference evidence="3" key="1">
    <citation type="journal article" date="2019" name="Int. J. Syst. Evol. Microbiol.">
        <title>The Global Catalogue of Microorganisms (GCM) 10K type strain sequencing project: providing services to taxonomists for standard genome sequencing and annotation.</title>
        <authorList>
            <consortium name="The Broad Institute Genomics Platform"/>
            <consortium name="The Broad Institute Genome Sequencing Center for Infectious Disease"/>
            <person name="Wu L."/>
            <person name="Ma J."/>
        </authorList>
    </citation>
    <scope>NUCLEOTIDE SEQUENCE [LARGE SCALE GENOMIC DNA]</scope>
    <source>
        <strain evidence="3">IBRC-M 10813</strain>
    </source>
</reference>
<protein>
    <submittedName>
        <fullName evidence="2">Uncharacterized protein</fullName>
    </submittedName>
</protein>
<name>A0ABV8JGK7_9BACL</name>
<feature type="compositionally biased region" description="Basic and acidic residues" evidence="1">
    <location>
        <begin position="238"/>
        <end position="255"/>
    </location>
</feature>
<dbReference type="RefSeq" id="WP_380705538.1">
    <property type="nucleotide sequence ID" value="NZ_JBHSAP010000015.1"/>
</dbReference>
<evidence type="ECO:0000256" key="1">
    <source>
        <dbReference type="SAM" id="MobiDB-lite"/>
    </source>
</evidence>
<organism evidence="2 3">
    <name type="scientific">Salinithrix halophila</name>
    <dbReference type="NCBI Taxonomy" id="1485204"/>
    <lineage>
        <taxon>Bacteria</taxon>
        <taxon>Bacillati</taxon>
        <taxon>Bacillota</taxon>
        <taxon>Bacilli</taxon>
        <taxon>Bacillales</taxon>
        <taxon>Thermoactinomycetaceae</taxon>
        <taxon>Salinithrix</taxon>
    </lineage>
</organism>
<sequence>MDRLWPLWANHKKAILAVSALIVLLVSSPTLARWSDRVVLPVLAENNIFGLTSDLAGRTGEMVDDTRQLEGEVIEAEQAMGGLDRQNSLLKQQIQTNTSIQSELDDQLSGNIEARERMEAILKRERKTLALSSRAADKGGTVTEQMVQTVSNLGAVAENTGWVGNTTARLNKRTDVLLSELDKSVDNFRSVALLTHSLRSVENLLGLDAPLPRDKNSANPPLDEKLKNTTGNLLNENPKPEDSKKTGRKENKKAGDGIVEPLLPTLP</sequence>
<gene>
    <name evidence="2" type="ORF">ACFOUO_13080</name>
</gene>
<dbReference type="Proteomes" id="UP001595843">
    <property type="component" value="Unassembled WGS sequence"/>
</dbReference>
<evidence type="ECO:0000313" key="3">
    <source>
        <dbReference type="Proteomes" id="UP001595843"/>
    </source>
</evidence>
<feature type="compositionally biased region" description="Basic and acidic residues" evidence="1">
    <location>
        <begin position="211"/>
        <end position="227"/>
    </location>
</feature>
<proteinExistence type="predicted"/>